<feature type="transmembrane region" description="Helical" evidence="8">
    <location>
        <begin position="161"/>
        <end position="181"/>
    </location>
</feature>
<dbReference type="PANTHER" id="PTHR30520:SF6">
    <property type="entry name" value="FORMATE_NITRATE FAMILY TRANSPORTER (EUROFUNG)"/>
    <property type="match status" value="1"/>
</dbReference>
<feature type="compositionally biased region" description="Polar residues" evidence="7">
    <location>
        <begin position="321"/>
        <end position="331"/>
    </location>
</feature>
<dbReference type="InterPro" id="IPR023271">
    <property type="entry name" value="Aquaporin-like"/>
</dbReference>
<dbReference type="Gene3D" id="1.20.1080.10">
    <property type="entry name" value="Glycerol uptake facilitator protein"/>
    <property type="match status" value="1"/>
</dbReference>
<keyword evidence="4 8" id="KW-1133">Transmembrane helix</keyword>
<gene>
    <name evidence="9" type="ORF">KLLA0_F25784g</name>
</gene>
<evidence type="ECO:0000256" key="8">
    <source>
        <dbReference type="SAM" id="Phobius"/>
    </source>
</evidence>
<feature type="compositionally biased region" description="Basic and acidic residues" evidence="7">
    <location>
        <begin position="291"/>
        <end position="301"/>
    </location>
</feature>
<evidence type="ECO:0000256" key="4">
    <source>
        <dbReference type="ARBA" id="ARBA00022989"/>
    </source>
</evidence>
<feature type="transmembrane region" description="Helical" evidence="8">
    <location>
        <begin position="120"/>
        <end position="141"/>
    </location>
</feature>
<comment type="subcellular location">
    <subcellularLocation>
        <location evidence="1">Membrane</location>
        <topology evidence="1">Multi-pass membrane protein</topology>
    </subcellularLocation>
</comment>
<evidence type="ECO:0000256" key="7">
    <source>
        <dbReference type="SAM" id="MobiDB-lite"/>
    </source>
</evidence>
<comment type="similarity">
    <text evidence="6">Belongs to the FNT transporter (TC 1.A.16) family.</text>
</comment>
<dbReference type="EMBL" id="CR382126">
    <property type="protein sequence ID" value="CAG98936.1"/>
    <property type="molecule type" value="Genomic_DNA"/>
</dbReference>
<keyword evidence="2" id="KW-0813">Transport</keyword>
<evidence type="ECO:0000256" key="1">
    <source>
        <dbReference type="ARBA" id="ARBA00004141"/>
    </source>
</evidence>
<dbReference type="GO" id="GO:0015707">
    <property type="term" value="P:nitrite transport"/>
    <property type="evidence" value="ECO:0007669"/>
    <property type="project" value="TreeGrafter"/>
</dbReference>
<name>Q6CIL1_KLULA</name>
<reference evidence="9 10" key="1">
    <citation type="journal article" date="2004" name="Nature">
        <title>Genome evolution in yeasts.</title>
        <authorList>
            <consortium name="Genolevures"/>
            <person name="Dujon B."/>
            <person name="Sherman D."/>
            <person name="Fischer G."/>
            <person name="Durrens P."/>
            <person name="Casaregola S."/>
            <person name="Lafontaine I."/>
            <person name="de Montigny J."/>
            <person name="Marck C."/>
            <person name="Neuveglise C."/>
            <person name="Talla E."/>
            <person name="Goffard N."/>
            <person name="Frangeul L."/>
            <person name="Aigle M."/>
            <person name="Anthouard V."/>
            <person name="Babour A."/>
            <person name="Barbe V."/>
            <person name="Barnay S."/>
            <person name="Blanchin S."/>
            <person name="Beckerich J.M."/>
            <person name="Beyne E."/>
            <person name="Bleykasten C."/>
            <person name="Boisrame A."/>
            <person name="Boyer J."/>
            <person name="Cattolico L."/>
            <person name="Confanioleri F."/>
            <person name="de Daruvar A."/>
            <person name="Despons L."/>
            <person name="Fabre E."/>
            <person name="Fairhead C."/>
            <person name="Ferry-Dumazet H."/>
            <person name="Groppi A."/>
            <person name="Hantraye F."/>
            <person name="Hennequin C."/>
            <person name="Jauniaux N."/>
            <person name="Joyet P."/>
            <person name="Kachouri R."/>
            <person name="Kerrest A."/>
            <person name="Koszul R."/>
            <person name="Lemaire M."/>
            <person name="Lesur I."/>
            <person name="Ma L."/>
            <person name="Muller H."/>
            <person name="Nicaud J.M."/>
            <person name="Nikolski M."/>
            <person name="Oztas S."/>
            <person name="Ozier-Kalogeropoulos O."/>
            <person name="Pellenz S."/>
            <person name="Potier S."/>
            <person name="Richard G.F."/>
            <person name="Straub M.L."/>
            <person name="Suleau A."/>
            <person name="Swennene D."/>
            <person name="Tekaia F."/>
            <person name="Wesolowski-Louvel M."/>
            <person name="Westhof E."/>
            <person name="Wirth B."/>
            <person name="Zeniou-Meyer M."/>
            <person name="Zivanovic I."/>
            <person name="Bolotin-Fukuhara M."/>
            <person name="Thierry A."/>
            <person name="Bouchier C."/>
            <person name="Caudron B."/>
            <person name="Scarpelli C."/>
            <person name="Gaillardin C."/>
            <person name="Weissenbach J."/>
            <person name="Wincker P."/>
            <person name="Souciet J.L."/>
        </authorList>
    </citation>
    <scope>NUCLEOTIDE SEQUENCE [LARGE SCALE GENOMIC DNA]</scope>
    <source>
        <strain evidence="10">ATCC 8585 / CBS 2359 / DSM 70799 / NBRC 1267 / NRRL Y-1140 / WM37</strain>
    </source>
</reference>
<feature type="compositionally biased region" description="Acidic residues" evidence="7">
    <location>
        <begin position="302"/>
        <end position="315"/>
    </location>
</feature>
<dbReference type="FunFam" id="1.20.1080.10:FF:000011">
    <property type="entry name" value="Formate family transporter"/>
    <property type="match status" value="1"/>
</dbReference>
<dbReference type="AlphaFoldDB" id="Q6CIL1"/>
<accession>Q6CIL1</accession>
<feature type="transmembrane region" description="Helical" evidence="8">
    <location>
        <begin position="32"/>
        <end position="53"/>
    </location>
</feature>
<dbReference type="GO" id="GO:0005886">
    <property type="term" value="C:plasma membrane"/>
    <property type="evidence" value="ECO:0007669"/>
    <property type="project" value="TreeGrafter"/>
</dbReference>
<evidence type="ECO:0000313" key="9">
    <source>
        <dbReference type="EMBL" id="CAG98936.1"/>
    </source>
</evidence>
<dbReference type="PANTHER" id="PTHR30520">
    <property type="entry name" value="FORMATE TRANSPORTER-RELATED"/>
    <property type="match status" value="1"/>
</dbReference>
<dbReference type="STRING" id="284590.Q6CIL1"/>
<evidence type="ECO:0000256" key="5">
    <source>
        <dbReference type="ARBA" id="ARBA00023136"/>
    </source>
</evidence>
<dbReference type="GO" id="GO:0015513">
    <property type="term" value="F:high-affinity secondary active nitrite transmembrane transporter activity"/>
    <property type="evidence" value="ECO:0007669"/>
    <property type="project" value="TreeGrafter"/>
</dbReference>
<dbReference type="Proteomes" id="UP000000598">
    <property type="component" value="Chromosome F"/>
</dbReference>
<dbReference type="InterPro" id="IPR024002">
    <property type="entry name" value="For/NO2_transpt_CS"/>
</dbReference>
<evidence type="ECO:0000256" key="6">
    <source>
        <dbReference type="ARBA" id="ARBA00049660"/>
    </source>
</evidence>
<dbReference type="PROSITE" id="PS01005">
    <property type="entry name" value="FORMATE_NITRITE_TP_1"/>
    <property type="match status" value="1"/>
</dbReference>
<dbReference type="OMA" id="RNPGIVN"/>
<protein>
    <submittedName>
        <fullName evidence="9">KLLA0F25784p</fullName>
    </submittedName>
</protein>
<evidence type="ECO:0000256" key="2">
    <source>
        <dbReference type="ARBA" id="ARBA00022448"/>
    </source>
</evidence>
<dbReference type="KEGG" id="kla:KLLA0_F25784g"/>
<dbReference type="InParanoid" id="Q6CIL1"/>
<dbReference type="Pfam" id="PF01226">
    <property type="entry name" value="Form_Nir_trans"/>
    <property type="match status" value="1"/>
</dbReference>
<dbReference type="InterPro" id="IPR000292">
    <property type="entry name" value="For/NO2_transpt"/>
</dbReference>
<keyword evidence="3 8" id="KW-0812">Transmembrane</keyword>
<evidence type="ECO:0000313" key="10">
    <source>
        <dbReference type="Proteomes" id="UP000000598"/>
    </source>
</evidence>
<feature type="region of interest" description="Disordered" evidence="7">
    <location>
        <begin position="276"/>
        <end position="381"/>
    </location>
</feature>
<feature type="transmembrane region" description="Helical" evidence="8">
    <location>
        <begin position="65"/>
        <end position="85"/>
    </location>
</feature>
<dbReference type="HOGENOM" id="CLU_020549_0_0_1"/>
<dbReference type="PaxDb" id="284590-Q6CIL1"/>
<keyword evidence="5 8" id="KW-0472">Membrane</keyword>
<dbReference type="FunCoup" id="Q6CIL1">
    <property type="interactions" value="25"/>
</dbReference>
<dbReference type="RefSeq" id="XP_456228.1">
    <property type="nucleotide sequence ID" value="XM_456228.1"/>
</dbReference>
<sequence length="684" mass="75344">MVDDSYYITPHETALAVVATSMKKARLRFDTLVINSLMGGILFSAGGMLFVAARSENPLIFEQHPGMTNFLGAFTFSIGLFYVIINGADLFNSNVLFFTVGFLRGAVSIYDLFVSWAISWLGNIAGTLFVCYVICHLSGTTTSELLVAGSISIAEGKASSSFIQTFIKGIAGNFYVCLAVYLQLMCKPIHVKLIVMTIPTFTFVALGFTHVVADMSMLMIGMLNGANVSVGTYIWKLLIPATLGNIIGGSFFSGVIPYYLHLRVVERDRKQLSLPEFEARDEQPELNMDSRVVRVDPKETAEAEDDSDIDSDDENYGLLSEKQSSDSTGRNASDDQVLPYVGTDGTSRDLHRSETNGTMASLRSHGSKIRSPPGVFPVRGMGKPLAKERSIVDSEYSNESHHSSKASPSVNSFDMISMRSDEDSTLENPIGFQGVSQQPSLQERRNSILRTLSRIPTVHSNPLHHMSSQDDQEYKKEVEEYEKEGHYNVRDHKLGTKLEKALTRIATRKSNEELSDMLPRTTQDIFPEQKPADEMNPINSRRSGTTMSGLLKTISKQFVPTKQPADVNEVHRRLSQAGITTKAANASDNIAGIENYDGIELPSHSPYYRRPSNISNDSTSNSLYTMGSVNRSKTPSFIVDMGHASNPIGGGGVSVAGKRKSYPLKTIPHFDNDNFEEQSVTDLH</sequence>
<dbReference type="NCBIfam" id="TIGR00790">
    <property type="entry name" value="fnt"/>
    <property type="match status" value="1"/>
</dbReference>
<proteinExistence type="inferred from homology"/>
<dbReference type="eggNOG" id="ENOG502QUGF">
    <property type="taxonomic scope" value="Eukaryota"/>
</dbReference>
<organism evidence="9 10">
    <name type="scientific">Kluyveromyces lactis (strain ATCC 8585 / CBS 2359 / DSM 70799 / NBRC 1267 / NRRL Y-1140 / WM37)</name>
    <name type="common">Yeast</name>
    <name type="synonym">Candida sphaerica</name>
    <dbReference type="NCBI Taxonomy" id="284590"/>
    <lineage>
        <taxon>Eukaryota</taxon>
        <taxon>Fungi</taxon>
        <taxon>Dikarya</taxon>
        <taxon>Ascomycota</taxon>
        <taxon>Saccharomycotina</taxon>
        <taxon>Saccharomycetes</taxon>
        <taxon>Saccharomycetales</taxon>
        <taxon>Saccharomycetaceae</taxon>
        <taxon>Kluyveromyces</taxon>
    </lineage>
</organism>
<evidence type="ECO:0000256" key="3">
    <source>
        <dbReference type="ARBA" id="ARBA00022692"/>
    </source>
</evidence>
<dbReference type="GeneID" id="2895150"/>
<feature type="transmembrane region" description="Helical" evidence="8">
    <location>
        <begin position="233"/>
        <end position="260"/>
    </location>
</feature>
<keyword evidence="10" id="KW-1185">Reference proteome</keyword>
<feature type="transmembrane region" description="Helical" evidence="8">
    <location>
        <begin position="193"/>
        <end position="213"/>
    </location>
</feature>